<dbReference type="InterPro" id="IPR029044">
    <property type="entry name" value="Nucleotide-diphossugar_trans"/>
</dbReference>
<evidence type="ECO:0000313" key="1">
    <source>
        <dbReference type="EMBL" id="GAH36375.1"/>
    </source>
</evidence>
<dbReference type="Gene3D" id="3.90.550.10">
    <property type="entry name" value="Spore Coat Polysaccharide Biosynthesis Protein SpsA, Chain A"/>
    <property type="match status" value="1"/>
</dbReference>
<dbReference type="AlphaFoldDB" id="X1FUZ9"/>
<sequence>MGIYILNKSVIDPLPISEKVGFDQLIINAIKNKLRIKAYPHTSYWLDIGCNSDYEKANEYFIKNREQILDL</sequence>
<organism evidence="1">
    <name type="scientific">marine sediment metagenome</name>
    <dbReference type="NCBI Taxonomy" id="412755"/>
    <lineage>
        <taxon>unclassified sequences</taxon>
        <taxon>metagenomes</taxon>
        <taxon>ecological metagenomes</taxon>
    </lineage>
</organism>
<dbReference type="SUPFAM" id="SSF53448">
    <property type="entry name" value="Nucleotide-diphospho-sugar transferases"/>
    <property type="match status" value="1"/>
</dbReference>
<dbReference type="EMBL" id="BARU01005438">
    <property type="protein sequence ID" value="GAH36375.1"/>
    <property type="molecule type" value="Genomic_DNA"/>
</dbReference>
<evidence type="ECO:0008006" key="2">
    <source>
        <dbReference type="Google" id="ProtNLM"/>
    </source>
</evidence>
<protein>
    <recommendedName>
        <fullName evidence="2">Nucleotidyl transferase domain-containing protein</fullName>
    </recommendedName>
</protein>
<name>X1FUZ9_9ZZZZ</name>
<gene>
    <name evidence="1" type="ORF">S03H2_10589</name>
</gene>
<comment type="caution">
    <text evidence="1">The sequence shown here is derived from an EMBL/GenBank/DDBJ whole genome shotgun (WGS) entry which is preliminary data.</text>
</comment>
<reference evidence="1" key="1">
    <citation type="journal article" date="2014" name="Front. Microbiol.">
        <title>High frequency of phylogenetically diverse reductive dehalogenase-homologous genes in deep subseafloor sedimentary metagenomes.</title>
        <authorList>
            <person name="Kawai M."/>
            <person name="Futagami T."/>
            <person name="Toyoda A."/>
            <person name="Takaki Y."/>
            <person name="Nishi S."/>
            <person name="Hori S."/>
            <person name="Arai W."/>
            <person name="Tsubouchi T."/>
            <person name="Morono Y."/>
            <person name="Uchiyama I."/>
            <person name="Ito T."/>
            <person name="Fujiyama A."/>
            <person name="Inagaki F."/>
            <person name="Takami H."/>
        </authorList>
    </citation>
    <scope>NUCLEOTIDE SEQUENCE</scope>
    <source>
        <strain evidence="1">Expedition CK06-06</strain>
    </source>
</reference>
<proteinExistence type="predicted"/>
<accession>X1FUZ9</accession>